<dbReference type="STRING" id="1792845.BC343_15255"/>
<evidence type="ECO:0000313" key="3">
    <source>
        <dbReference type="Proteomes" id="UP000189739"/>
    </source>
</evidence>
<dbReference type="EMBL" id="MBTF01000036">
    <property type="protein sequence ID" value="OOQ57450.1"/>
    <property type="molecule type" value="Genomic_DNA"/>
</dbReference>
<name>A0A1S9P904_9SPHI</name>
<evidence type="ECO:0008006" key="4">
    <source>
        <dbReference type="Google" id="ProtNLM"/>
    </source>
</evidence>
<feature type="transmembrane region" description="Helical" evidence="1">
    <location>
        <begin position="187"/>
        <end position="207"/>
    </location>
</feature>
<protein>
    <recommendedName>
        <fullName evidence="4">TIGR04222 domain-containing membrane protein</fullName>
    </recommendedName>
</protein>
<sequence>MTKEEKELWQKIDAFALDEPGVSFSFSQRLAKENGWSCNYTNRVIAEYKKFIFLCCITETGVTPSDPVDQAWHLHLTFTRSYWVDLCQNTLGRQVHHNPTKGGEQEAKKFDSFYTSSQTLYIDAFETAPPEDIWHNNQQRFSDIDFQRVNMKRNWVIRKPRIPITAFLVLAVVFGICGMFIQAIADYGAFLFMLCIFIAITIGVYKWESNPEEHNGKRKRNDGSGCSTAGCGGDASHQGGHDSGHHGGDGGHSGCSSGCSGCSSSGCSGCSGCGGGGD</sequence>
<evidence type="ECO:0000313" key="2">
    <source>
        <dbReference type="EMBL" id="OOQ57450.1"/>
    </source>
</evidence>
<dbReference type="Proteomes" id="UP000189739">
    <property type="component" value="Unassembled WGS sequence"/>
</dbReference>
<accession>A0A1S9P904</accession>
<comment type="caution">
    <text evidence="2">The sequence shown here is derived from an EMBL/GenBank/DDBJ whole genome shotgun (WGS) entry which is preliminary data.</text>
</comment>
<dbReference type="RefSeq" id="WP_202909868.1">
    <property type="nucleotide sequence ID" value="NZ_MBTF01000036.1"/>
</dbReference>
<proteinExistence type="predicted"/>
<reference evidence="2 3" key="1">
    <citation type="submission" date="2016-07" db="EMBL/GenBank/DDBJ databases">
        <title>Genomic analysis of zinc-resistant bacterium Mucilaginibacter pedocola TBZ30.</title>
        <authorList>
            <person name="Huang J."/>
            <person name="Tang J."/>
        </authorList>
    </citation>
    <scope>NUCLEOTIDE SEQUENCE [LARGE SCALE GENOMIC DNA]</scope>
    <source>
        <strain evidence="2 3">TBZ30</strain>
    </source>
</reference>
<dbReference type="AlphaFoldDB" id="A0A1S9P904"/>
<evidence type="ECO:0000256" key="1">
    <source>
        <dbReference type="SAM" id="Phobius"/>
    </source>
</evidence>
<keyword evidence="1" id="KW-0472">Membrane</keyword>
<gene>
    <name evidence="2" type="ORF">BC343_15255</name>
</gene>
<feature type="transmembrane region" description="Helical" evidence="1">
    <location>
        <begin position="162"/>
        <end position="181"/>
    </location>
</feature>
<keyword evidence="1" id="KW-0812">Transmembrane</keyword>
<keyword evidence="3" id="KW-1185">Reference proteome</keyword>
<organism evidence="2 3">
    <name type="scientific">Mucilaginibacter pedocola</name>
    <dbReference type="NCBI Taxonomy" id="1792845"/>
    <lineage>
        <taxon>Bacteria</taxon>
        <taxon>Pseudomonadati</taxon>
        <taxon>Bacteroidota</taxon>
        <taxon>Sphingobacteriia</taxon>
        <taxon>Sphingobacteriales</taxon>
        <taxon>Sphingobacteriaceae</taxon>
        <taxon>Mucilaginibacter</taxon>
    </lineage>
</organism>
<keyword evidence="1" id="KW-1133">Transmembrane helix</keyword>